<proteinExistence type="predicted"/>
<evidence type="ECO:0000313" key="2">
    <source>
        <dbReference type="Proteomes" id="UP000032614"/>
    </source>
</evidence>
<name>A0AAU8TEC3_9BURK</name>
<dbReference type="EMBL" id="CP010026">
    <property type="protein sequence ID" value="AJZ58731.1"/>
    <property type="molecule type" value="Genomic_DNA"/>
</dbReference>
<sequence length="87" mass="10298">MKKNTVDRSGLTEEIDEAFRHREFEPFQERTADRLQPRLVALTSLELRIIRGLATLWMTHERRLPPNRSIQALRNRDGDPIRFAEDV</sequence>
<accession>A0AAU8TEC3</accession>
<dbReference type="Proteomes" id="UP000032614">
    <property type="component" value="Chromosome 1"/>
</dbReference>
<evidence type="ECO:0000313" key="1">
    <source>
        <dbReference type="EMBL" id="AJZ58731.1"/>
    </source>
</evidence>
<protein>
    <submittedName>
        <fullName evidence="1">Uncharacterized protein</fullName>
    </submittedName>
</protein>
<dbReference type="AlphaFoldDB" id="A0AAU8TEC3"/>
<reference evidence="1 2" key="1">
    <citation type="journal article" date="2015" name="Genome Announc.">
        <title>Complete genome sequences for 59 burkholderia isolates, both pathogenic and near neighbor.</title>
        <authorList>
            <person name="Johnson S.L."/>
            <person name="Bishop-Lilly K.A."/>
            <person name="Ladner J.T."/>
            <person name="Daligault H.E."/>
            <person name="Davenport K.W."/>
            <person name="Jaissle J."/>
            <person name="Frey K.G."/>
            <person name="Koroleva G.I."/>
            <person name="Bruce D.C."/>
            <person name="Coyne S.R."/>
            <person name="Broomall S.M."/>
            <person name="Li P.E."/>
            <person name="Teshima H."/>
            <person name="Gibbons H.S."/>
            <person name="Palacios G.F."/>
            <person name="Rosenzweig C.N."/>
            <person name="Redden C.L."/>
            <person name="Xu Y."/>
            <person name="Minogue T.D."/>
            <person name="Chain P.S."/>
        </authorList>
    </citation>
    <scope>NUCLEOTIDE SEQUENCE [LARGE SCALE GENOMIC DNA]</scope>
    <source>
        <strain evidence="1 2">ATCC BAA-463</strain>
    </source>
</reference>
<dbReference type="KEGG" id="bfn:OI25_2989"/>
<organism evidence="1 2">
    <name type="scientific">Paraburkholderia fungorum</name>
    <dbReference type="NCBI Taxonomy" id="134537"/>
    <lineage>
        <taxon>Bacteria</taxon>
        <taxon>Pseudomonadati</taxon>
        <taxon>Pseudomonadota</taxon>
        <taxon>Betaproteobacteria</taxon>
        <taxon>Burkholderiales</taxon>
        <taxon>Burkholderiaceae</taxon>
        <taxon>Paraburkholderia</taxon>
    </lineage>
</organism>
<gene>
    <name evidence="1" type="ORF">OI25_2989</name>
</gene>